<comment type="caution">
    <text evidence="1">The sequence shown here is derived from an EMBL/GenBank/DDBJ whole genome shotgun (WGS) entry which is preliminary data.</text>
</comment>
<sequence length="80" mass="9600">MSFDFHKLLRNEHIVYCNHPILLEFCHTTLVLTYCSTKSILPLRSDNYYNEELVSWPTAVRILQRQKKKDMQPIAKQVEY</sequence>
<gene>
    <name evidence="1" type="ORF">RJT34_25822</name>
</gene>
<evidence type="ECO:0000313" key="1">
    <source>
        <dbReference type="EMBL" id="KAK7280755.1"/>
    </source>
</evidence>
<name>A0AAN9FWX1_CLITE</name>
<evidence type="ECO:0000313" key="2">
    <source>
        <dbReference type="Proteomes" id="UP001359559"/>
    </source>
</evidence>
<proteinExistence type="predicted"/>
<dbReference type="AlphaFoldDB" id="A0AAN9FWX1"/>
<dbReference type="Proteomes" id="UP001359559">
    <property type="component" value="Unassembled WGS sequence"/>
</dbReference>
<protein>
    <submittedName>
        <fullName evidence="1">Uncharacterized protein</fullName>
    </submittedName>
</protein>
<keyword evidence="2" id="KW-1185">Reference proteome</keyword>
<dbReference type="EMBL" id="JAYKXN010000006">
    <property type="protein sequence ID" value="KAK7280755.1"/>
    <property type="molecule type" value="Genomic_DNA"/>
</dbReference>
<accession>A0AAN9FWX1</accession>
<organism evidence="1 2">
    <name type="scientific">Clitoria ternatea</name>
    <name type="common">Butterfly pea</name>
    <dbReference type="NCBI Taxonomy" id="43366"/>
    <lineage>
        <taxon>Eukaryota</taxon>
        <taxon>Viridiplantae</taxon>
        <taxon>Streptophyta</taxon>
        <taxon>Embryophyta</taxon>
        <taxon>Tracheophyta</taxon>
        <taxon>Spermatophyta</taxon>
        <taxon>Magnoliopsida</taxon>
        <taxon>eudicotyledons</taxon>
        <taxon>Gunneridae</taxon>
        <taxon>Pentapetalae</taxon>
        <taxon>rosids</taxon>
        <taxon>fabids</taxon>
        <taxon>Fabales</taxon>
        <taxon>Fabaceae</taxon>
        <taxon>Papilionoideae</taxon>
        <taxon>50 kb inversion clade</taxon>
        <taxon>NPAAA clade</taxon>
        <taxon>indigoferoid/millettioid clade</taxon>
        <taxon>Phaseoleae</taxon>
        <taxon>Clitoria</taxon>
    </lineage>
</organism>
<reference evidence="1 2" key="1">
    <citation type="submission" date="2024-01" db="EMBL/GenBank/DDBJ databases">
        <title>The genomes of 5 underutilized Papilionoideae crops provide insights into root nodulation and disease resistance.</title>
        <authorList>
            <person name="Yuan L."/>
        </authorList>
    </citation>
    <scope>NUCLEOTIDE SEQUENCE [LARGE SCALE GENOMIC DNA]</scope>
    <source>
        <strain evidence="1">LY-2023</strain>
        <tissue evidence="1">Leaf</tissue>
    </source>
</reference>